<dbReference type="InterPro" id="IPR038063">
    <property type="entry name" value="Transpep_catalytic_dom"/>
</dbReference>
<dbReference type="EMBL" id="CAJNOB010000001">
    <property type="protein sequence ID" value="CAF0689169.1"/>
    <property type="molecule type" value="Genomic_DNA"/>
</dbReference>
<evidence type="ECO:0000313" key="9">
    <source>
        <dbReference type="EMBL" id="CAF0689169.1"/>
    </source>
</evidence>
<dbReference type="AlphaFoldDB" id="A0A8J2FN08"/>
<protein>
    <recommendedName>
        <fullName evidence="8">L,D-TPase catalytic domain-containing protein</fullName>
    </recommendedName>
</protein>
<feature type="domain" description="L,D-TPase catalytic" evidence="8">
    <location>
        <begin position="95"/>
        <end position="231"/>
    </location>
</feature>
<dbReference type="PROSITE" id="PS52029">
    <property type="entry name" value="LD_TPASE"/>
    <property type="match status" value="1"/>
</dbReference>
<feature type="active site" description="Nucleophile" evidence="7">
    <location>
        <position position="207"/>
    </location>
</feature>
<dbReference type="InterPro" id="IPR005490">
    <property type="entry name" value="LD_TPept_cat_dom"/>
</dbReference>
<dbReference type="Proteomes" id="UP000663859">
    <property type="component" value="Unassembled WGS sequence"/>
</dbReference>
<evidence type="ECO:0000256" key="5">
    <source>
        <dbReference type="ARBA" id="ARBA00022984"/>
    </source>
</evidence>
<evidence type="ECO:0000256" key="3">
    <source>
        <dbReference type="ARBA" id="ARBA00022679"/>
    </source>
</evidence>
<dbReference type="UniPathway" id="UPA00219"/>
<reference evidence="9" key="1">
    <citation type="submission" date="2021-02" db="EMBL/GenBank/DDBJ databases">
        <authorList>
            <person name="Cremers G."/>
            <person name="Picone N."/>
        </authorList>
    </citation>
    <scope>NUCLEOTIDE SEQUENCE</scope>
    <source>
        <strain evidence="9">PQ17</strain>
    </source>
</reference>
<gene>
    <name evidence="9" type="ORF">MPNT_10133</name>
</gene>
<keyword evidence="4 7" id="KW-0133">Cell shape</keyword>
<sequence length="232" mass="25662">MRLWVGFLVFVLLGEFPIFRLVAESVARALPVGSSVPLSREHEPVRRAQAVYVKEERVQLPNGKVVIRRITYIGGNPYRILSAIWWHPDPSKPITGIVVRIGEQRLYAYQGDKVVAMAPVCTGRPGHETPPGLYAVLGKDRNHKSNLYGAFVDSHGRIVDPNADARQKPPPGLHFEPAAMPFFLRLSQEGVGLHGGYLPGHADSHGCIRLPEAFARDIFDLVQVGTPVRIDP</sequence>
<evidence type="ECO:0000256" key="7">
    <source>
        <dbReference type="PROSITE-ProRule" id="PRU01373"/>
    </source>
</evidence>
<evidence type="ECO:0000313" key="10">
    <source>
        <dbReference type="Proteomes" id="UP000663859"/>
    </source>
</evidence>
<accession>A0A8J2FN08</accession>
<dbReference type="GO" id="GO:0071555">
    <property type="term" value="P:cell wall organization"/>
    <property type="evidence" value="ECO:0007669"/>
    <property type="project" value="UniProtKB-UniRule"/>
</dbReference>
<evidence type="ECO:0000256" key="1">
    <source>
        <dbReference type="ARBA" id="ARBA00004752"/>
    </source>
</evidence>
<dbReference type="CDD" id="cd16913">
    <property type="entry name" value="YkuD_like"/>
    <property type="match status" value="1"/>
</dbReference>
<proteinExistence type="inferred from homology"/>
<dbReference type="PANTHER" id="PTHR30582">
    <property type="entry name" value="L,D-TRANSPEPTIDASE"/>
    <property type="match status" value="1"/>
</dbReference>
<evidence type="ECO:0000256" key="4">
    <source>
        <dbReference type="ARBA" id="ARBA00022960"/>
    </source>
</evidence>
<dbReference type="GO" id="GO:0016740">
    <property type="term" value="F:transferase activity"/>
    <property type="evidence" value="ECO:0007669"/>
    <property type="project" value="UniProtKB-KW"/>
</dbReference>
<evidence type="ECO:0000256" key="2">
    <source>
        <dbReference type="ARBA" id="ARBA00005992"/>
    </source>
</evidence>
<dbReference type="GO" id="GO:0005576">
    <property type="term" value="C:extracellular region"/>
    <property type="evidence" value="ECO:0007669"/>
    <property type="project" value="TreeGrafter"/>
</dbReference>
<keyword evidence="10" id="KW-1185">Reference proteome</keyword>
<dbReference type="SUPFAM" id="SSF141523">
    <property type="entry name" value="L,D-transpeptidase catalytic domain-like"/>
    <property type="match status" value="1"/>
</dbReference>
<evidence type="ECO:0000256" key="6">
    <source>
        <dbReference type="ARBA" id="ARBA00023316"/>
    </source>
</evidence>
<dbReference type="PANTHER" id="PTHR30582:SF2">
    <property type="entry name" value="L,D-TRANSPEPTIDASE YCIB-RELATED"/>
    <property type="match status" value="1"/>
</dbReference>
<keyword evidence="5 7" id="KW-0573">Peptidoglycan synthesis</keyword>
<comment type="pathway">
    <text evidence="1 7">Cell wall biogenesis; peptidoglycan biosynthesis.</text>
</comment>
<keyword evidence="6 7" id="KW-0961">Cell wall biogenesis/degradation</keyword>
<dbReference type="Gene3D" id="2.40.440.10">
    <property type="entry name" value="L,D-transpeptidase catalytic domain-like"/>
    <property type="match status" value="1"/>
</dbReference>
<dbReference type="InterPro" id="IPR050979">
    <property type="entry name" value="LD-transpeptidase"/>
</dbReference>
<dbReference type="GO" id="GO:0071972">
    <property type="term" value="F:peptidoglycan L,D-transpeptidase activity"/>
    <property type="evidence" value="ECO:0007669"/>
    <property type="project" value="TreeGrafter"/>
</dbReference>
<dbReference type="GO" id="GO:0018104">
    <property type="term" value="P:peptidoglycan-protein cross-linking"/>
    <property type="evidence" value="ECO:0007669"/>
    <property type="project" value="TreeGrafter"/>
</dbReference>
<comment type="caution">
    <text evidence="9">The sequence shown here is derived from an EMBL/GenBank/DDBJ whole genome shotgun (WGS) entry which is preliminary data.</text>
</comment>
<feature type="active site" description="Proton donor/acceptor" evidence="7">
    <location>
        <position position="194"/>
    </location>
</feature>
<dbReference type="RefSeq" id="WP_174581640.1">
    <property type="nucleotide sequence ID" value="NZ_CAJNOB010000001.1"/>
</dbReference>
<organism evidence="9 10">
    <name type="scientific">Candidatus Methylacidithermus pantelleriae</name>
    <dbReference type="NCBI Taxonomy" id="2744239"/>
    <lineage>
        <taxon>Bacteria</taxon>
        <taxon>Pseudomonadati</taxon>
        <taxon>Verrucomicrobiota</taxon>
        <taxon>Methylacidiphilae</taxon>
        <taxon>Methylacidiphilales</taxon>
        <taxon>Methylacidiphilaceae</taxon>
        <taxon>Candidatus Methylacidithermus</taxon>
    </lineage>
</organism>
<keyword evidence="3" id="KW-0808">Transferase</keyword>
<dbReference type="Pfam" id="PF03734">
    <property type="entry name" value="YkuD"/>
    <property type="match status" value="1"/>
</dbReference>
<dbReference type="GO" id="GO:0008360">
    <property type="term" value="P:regulation of cell shape"/>
    <property type="evidence" value="ECO:0007669"/>
    <property type="project" value="UniProtKB-UniRule"/>
</dbReference>
<evidence type="ECO:0000259" key="8">
    <source>
        <dbReference type="PROSITE" id="PS52029"/>
    </source>
</evidence>
<name>A0A8J2FN08_9BACT</name>
<comment type="similarity">
    <text evidence="2">Belongs to the YkuD family.</text>
</comment>